<reference evidence="4" key="1">
    <citation type="submission" date="2022-09" db="EMBL/GenBank/DDBJ databases">
        <title>Fusarium specimens isolated from Avocado Roots.</title>
        <authorList>
            <person name="Stajich J."/>
            <person name="Roper C."/>
            <person name="Heimlech-Rivalta G."/>
        </authorList>
    </citation>
    <scope>NUCLEOTIDE SEQUENCE</scope>
    <source>
        <strain evidence="4">CF00136</strain>
    </source>
</reference>
<organism evidence="4 5">
    <name type="scientific">Fusarium torreyae</name>
    <dbReference type="NCBI Taxonomy" id="1237075"/>
    <lineage>
        <taxon>Eukaryota</taxon>
        <taxon>Fungi</taxon>
        <taxon>Dikarya</taxon>
        <taxon>Ascomycota</taxon>
        <taxon>Pezizomycotina</taxon>
        <taxon>Sordariomycetes</taxon>
        <taxon>Hypocreomycetidae</taxon>
        <taxon>Hypocreales</taxon>
        <taxon>Nectriaceae</taxon>
        <taxon>Fusarium</taxon>
    </lineage>
</organism>
<dbReference type="PANTHER" id="PTHR48081:SF33">
    <property type="entry name" value="KYNURENINE FORMAMIDASE"/>
    <property type="match status" value="1"/>
</dbReference>
<comment type="domain">
    <text evidence="3">The main chain amide nitrogen atoms of the second glycine and its adjacent residue in the HGGXW motif define the oxyanion hole, and stabilize the oxyanion that forms during the nucleophilic attack by the catalytic serine during substrate cleavage.</text>
</comment>
<dbReference type="AlphaFoldDB" id="A0A9W8VDE4"/>
<dbReference type="SUPFAM" id="SSF53474">
    <property type="entry name" value="alpha/beta-Hydrolases"/>
    <property type="match status" value="1"/>
</dbReference>
<dbReference type="EC" id="3.5.1.9" evidence="3"/>
<dbReference type="PANTHER" id="PTHR48081">
    <property type="entry name" value="AB HYDROLASE SUPERFAMILY PROTEIN C4A8.06C"/>
    <property type="match status" value="1"/>
</dbReference>
<dbReference type="GO" id="GO:0034354">
    <property type="term" value="P:'de novo' NAD+ biosynthetic process from L-tryptophan"/>
    <property type="evidence" value="ECO:0007669"/>
    <property type="project" value="UniProtKB-UniRule"/>
</dbReference>
<dbReference type="InterPro" id="IPR027519">
    <property type="entry name" value="KFase_ver/fungi-typ"/>
</dbReference>
<evidence type="ECO:0000256" key="1">
    <source>
        <dbReference type="ARBA" id="ARBA00022801"/>
    </source>
</evidence>
<dbReference type="GO" id="GO:0019441">
    <property type="term" value="P:L-tryptophan catabolic process to kynurenine"/>
    <property type="evidence" value="ECO:0007669"/>
    <property type="project" value="UniProtKB-UniRule"/>
</dbReference>
<dbReference type="OrthoDB" id="420264at2759"/>
<comment type="pathway">
    <text evidence="3">Amino-acid degradation; L-tryptophan degradation via kynurenine pathway; L-kynurenine from L-tryptophan: step 2/2.</text>
</comment>
<comment type="function">
    <text evidence="3">Catalyzes the hydrolysis of N-formyl-L-kynurenine to L-kynurenine, the second step in the kynurenine pathway of tryptophan degradation. Kynurenine may be further oxidized to nicotinic acid, NAD(H) and NADP(H). Required for elimination of toxic metabolites.</text>
</comment>
<evidence type="ECO:0000256" key="3">
    <source>
        <dbReference type="HAMAP-Rule" id="MF_03014"/>
    </source>
</evidence>
<dbReference type="Proteomes" id="UP001152049">
    <property type="component" value="Unassembled WGS sequence"/>
</dbReference>
<dbReference type="InterPro" id="IPR050300">
    <property type="entry name" value="GDXG_lipolytic_enzyme"/>
</dbReference>
<dbReference type="Gene3D" id="3.40.50.1820">
    <property type="entry name" value="alpha/beta hydrolase"/>
    <property type="match status" value="1"/>
</dbReference>
<keyword evidence="2 3" id="KW-0823">Tryptophan catabolism</keyword>
<keyword evidence="1 3" id="KW-0378">Hydrolase</keyword>
<comment type="subunit">
    <text evidence="3">Homodimer.</text>
</comment>
<feature type="active site" evidence="3">
    <location>
        <position position="292"/>
    </location>
</feature>
<comment type="catalytic activity">
    <reaction evidence="3">
        <text>N-formyl-L-kynurenine + H2O = L-kynurenine + formate + H(+)</text>
        <dbReference type="Rhea" id="RHEA:13009"/>
        <dbReference type="ChEBI" id="CHEBI:15377"/>
        <dbReference type="ChEBI" id="CHEBI:15378"/>
        <dbReference type="ChEBI" id="CHEBI:15740"/>
        <dbReference type="ChEBI" id="CHEBI:57959"/>
        <dbReference type="ChEBI" id="CHEBI:58629"/>
        <dbReference type="EC" id="3.5.1.9"/>
    </reaction>
</comment>
<comment type="similarity">
    <text evidence="3">Belongs to the kynurenine formamidase family.</text>
</comment>
<evidence type="ECO:0000313" key="5">
    <source>
        <dbReference type="Proteomes" id="UP001152049"/>
    </source>
</evidence>
<feature type="active site" description="Nucleophile" evidence="3">
    <location>
        <position position="185"/>
    </location>
</feature>
<name>A0A9W8VDE4_9HYPO</name>
<dbReference type="HAMAP" id="MF_03014">
    <property type="entry name" value="KFase"/>
    <property type="match status" value="1"/>
</dbReference>
<dbReference type="GO" id="GO:0004061">
    <property type="term" value="F:arylformamidase activity"/>
    <property type="evidence" value="ECO:0007669"/>
    <property type="project" value="UniProtKB-UniRule"/>
</dbReference>
<feature type="active site" evidence="3">
    <location>
        <position position="325"/>
    </location>
</feature>
<comment type="caution">
    <text evidence="4">The sequence shown here is derived from an EMBL/GenBank/DDBJ whole genome shotgun (WGS) entry which is preliminary data.</text>
</comment>
<gene>
    <name evidence="4" type="ORF">NW762_010163</name>
</gene>
<sequence>MSSTKSGSPQGITWQALEVRSPHIDKPVPVYAAKSIPYTQDAHRFQTINVYAPRASNSSISPGDPFKSLPLSSSSTTRLPRWLVHIHGGAWRDPFLDASSIEATVAHALESVDPDSSISAIVSINYTLSPFPTHSTLPYDPNNGDQLDVARNAQHPGHIRDVLDSFVLLRKLGLEDDSYILSGHSAGACLAFQTALFPREQWGLEPGELPPRPAAVLGLNGLYDLPDLVHNLGASHQHLADVYQNLLGQAFGQNQDAWPAASPARFNPESVAQRLDEGKLARVVLIDQSLEDQLVPVAQADKLERRLREVKGLQVIRGNRCTDRHAAPWEEGYMIWQTIKDVLQVLSDGVQEAR</sequence>
<accession>A0A9W8VDE4</accession>
<keyword evidence="5" id="KW-1185">Reference proteome</keyword>
<dbReference type="InterPro" id="IPR029058">
    <property type="entry name" value="AB_hydrolase_fold"/>
</dbReference>
<proteinExistence type="inferred from homology"/>
<protein>
    <recommendedName>
        <fullName evidence="3">Kynurenine formamidase</fullName>
        <shortName evidence="3">KFA</shortName>
        <shortName evidence="3">KFase</shortName>
        <ecNumber evidence="3">3.5.1.9</ecNumber>
    </recommendedName>
    <alternativeName>
        <fullName evidence="3">Arylformamidase</fullName>
    </alternativeName>
    <alternativeName>
        <fullName evidence="3">N-formylkynurenine formamidase</fullName>
        <shortName evidence="3">FKF</shortName>
    </alternativeName>
</protein>
<dbReference type="EMBL" id="JAOQAZ010000023">
    <property type="protein sequence ID" value="KAJ4253769.1"/>
    <property type="molecule type" value="Genomic_DNA"/>
</dbReference>
<feature type="short sequence motif" description="HGGXW" evidence="3">
    <location>
        <begin position="87"/>
        <end position="91"/>
    </location>
</feature>
<evidence type="ECO:0000313" key="4">
    <source>
        <dbReference type="EMBL" id="KAJ4253769.1"/>
    </source>
</evidence>
<evidence type="ECO:0000256" key="2">
    <source>
        <dbReference type="ARBA" id="ARBA00023079"/>
    </source>
</evidence>